<evidence type="ECO:0000313" key="2">
    <source>
        <dbReference type="EMBL" id="PON76613.1"/>
    </source>
</evidence>
<proteinExistence type="predicted"/>
<dbReference type="AlphaFoldDB" id="A0A2P5DTJ1"/>
<feature type="region of interest" description="Disordered" evidence="1">
    <location>
        <begin position="29"/>
        <end position="59"/>
    </location>
</feature>
<evidence type="ECO:0000313" key="3">
    <source>
        <dbReference type="Proteomes" id="UP000237105"/>
    </source>
</evidence>
<evidence type="ECO:0000256" key="1">
    <source>
        <dbReference type="SAM" id="MobiDB-lite"/>
    </source>
</evidence>
<protein>
    <submittedName>
        <fullName evidence="2">Uncharacterized protein</fullName>
    </submittedName>
</protein>
<reference evidence="3" key="1">
    <citation type="submission" date="2016-06" db="EMBL/GenBank/DDBJ databases">
        <title>Parallel loss of symbiosis genes in relatives of nitrogen-fixing non-legume Parasponia.</title>
        <authorList>
            <person name="Van Velzen R."/>
            <person name="Holmer R."/>
            <person name="Bu F."/>
            <person name="Rutten L."/>
            <person name="Van Zeijl A."/>
            <person name="Liu W."/>
            <person name="Santuari L."/>
            <person name="Cao Q."/>
            <person name="Sharma T."/>
            <person name="Shen D."/>
            <person name="Roswanjaya Y."/>
            <person name="Wardhani T."/>
            <person name="Kalhor M.S."/>
            <person name="Jansen J."/>
            <person name="Van den Hoogen J."/>
            <person name="Gungor B."/>
            <person name="Hartog M."/>
            <person name="Hontelez J."/>
            <person name="Verver J."/>
            <person name="Yang W.-C."/>
            <person name="Schijlen E."/>
            <person name="Repin R."/>
            <person name="Schilthuizen M."/>
            <person name="Schranz E."/>
            <person name="Heidstra R."/>
            <person name="Miyata K."/>
            <person name="Fedorova E."/>
            <person name="Kohlen W."/>
            <person name="Bisseling T."/>
            <person name="Smit S."/>
            <person name="Geurts R."/>
        </authorList>
    </citation>
    <scope>NUCLEOTIDE SEQUENCE [LARGE SCALE GENOMIC DNA]</scope>
    <source>
        <strain evidence="3">cv. WU1-14</strain>
    </source>
</reference>
<dbReference type="Proteomes" id="UP000237105">
    <property type="component" value="Unassembled WGS sequence"/>
</dbReference>
<gene>
    <name evidence="2" type="ORF">PanWU01x14_032990</name>
</gene>
<keyword evidence="3" id="KW-1185">Reference proteome</keyword>
<dbReference type="EMBL" id="JXTB01000017">
    <property type="protein sequence ID" value="PON76613.1"/>
    <property type="molecule type" value="Genomic_DNA"/>
</dbReference>
<accession>A0A2P5DTJ1</accession>
<organism evidence="2 3">
    <name type="scientific">Parasponia andersonii</name>
    <name type="common">Sponia andersonii</name>
    <dbReference type="NCBI Taxonomy" id="3476"/>
    <lineage>
        <taxon>Eukaryota</taxon>
        <taxon>Viridiplantae</taxon>
        <taxon>Streptophyta</taxon>
        <taxon>Embryophyta</taxon>
        <taxon>Tracheophyta</taxon>
        <taxon>Spermatophyta</taxon>
        <taxon>Magnoliopsida</taxon>
        <taxon>eudicotyledons</taxon>
        <taxon>Gunneridae</taxon>
        <taxon>Pentapetalae</taxon>
        <taxon>rosids</taxon>
        <taxon>fabids</taxon>
        <taxon>Rosales</taxon>
        <taxon>Cannabaceae</taxon>
        <taxon>Parasponia</taxon>
    </lineage>
</organism>
<sequence length="145" mass="15004">MLVIKINKWVVLVGLFLFAIYPSVILSSNSQDSSDKKPSSYFPSQGGGDDGSSQNNGWSFRCGCRSSPDGSWGFNWVRGLGPDGSSISFGSGSGQSTYGGGFGFSWGSSTSNGDSNSPSQVVGGGGNDVSFRRGSVFGAVHGHNK</sequence>
<feature type="region of interest" description="Disordered" evidence="1">
    <location>
        <begin position="109"/>
        <end position="128"/>
    </location>
</feature>
<comment type="caution">
    <text evidence="2">The sequence shown here is derived from an EMBL/GenBank/DDBJ whole genome shotgun (WGS) entry which is preliminary data.</text>
</comment>
<feature type="compositionally biased region" description="Low complexity" evidence="1">
    <location>
        <begin position="109"/>
        <end position="119"/>
    </location>
</feature>
<name>A0A2P5DTJ1_PARAD</name>